<evidence type="ECO:0000313" key="2">
    <source>
        <dbReference type="EMBL" id="GAV87611.1"/>
    </source>
</evidence>
<dbReference type="GO" id="GO:0015098">
    <property type="term" value="F:molybdate ion transmembrane transporter activity"/>
    <property type="evidence" value="ECO:0007669"/>
    <property type="project" value="InterPro"/>
</dbReference>
<evidence type="ECO:0000313" key="3">
    <source>
        <dbReference type="Proteomes" id="UP000187406"/>
    </source>
</evidence>
<dbReference type="AlphaFoldDB" id="A0A1Q3D5B8"/>
<dbReference type="Proteomes" id="UP000187406">
    <property type="component" value="Unassembled WGS sequence"/>
</dbReference>
<keyword evidence="3" id="KW-1185">Reference proteome</keyword>
<dbReference type="STRING" id="3775.A0A1Q3D5B8"/>
<feature type="transmembrane region" description="Helical" evidence="1">
    <location>
        <begin position="68"/>
        <end position="92"/>
    </location>
</feature>
<name>A0A1Q3D5B8_CEPFO</name>
<accession>A0A1Q3D5B8</accession>
<evidence type="ECO:0000256" key="1">
    <source>
        <dbReference type="SAM" id="Phobius"/>
    </source>
</evidence>
<sequence length="106" mass="11290">MGDLGKYIPIVLPLTLAKNLNLRTTLIFTGLYNFVTGALYGVPMPVQPMKSIAAVAISSGSDFGIPEMMVAGIFIGGILLFLGFTGLMQLVYKLIPLSVVRGIQLS</sequence>
<protein>
    <submittedName>
        <fullName evidence="2">Uncharacterized protein</fullName>
    </submittedName>
</protein>
<keyword evidence="1" id="KW-1133">Transmembrane helix</keyword>
<proteinExistence type="predicted"/>
<dbReference type="PANTHER" id="PTHR31970:SF0">
    <property type="entry name" value="MOLYBDATE TRANSPORTER 1"/>
    <property type="match status" value="1"/>
</dbReference>
<keyword evidence="1" id="KW-0812">Transmembrane</keyword>
<dbReference type="InParanoid" id="A0A1Q3D5B8"/>
<keyword evidence="1" id="KW-0472">Membrane</keyword>
<comment type="caution">
    <text evidence="2">The sequence shown here is derived from an EMBL/GenBank/DDBJ whole genome shotgun (WGS) entry which is preliminary data.</text>
</comment>
<organism evidence="2 3">
    <name type="scientific">Cephalotus follicularis</name>
    <name type="common">Albany pitcher plant</name>
    <dbReference type="NCBI Taxonomy" id="3775"/>
    <lineage>
        <taxon>Eukaryota</taxon>
        <taxon>Viridiplantae</taxon>
        <taxon>Streptophyta</taxon>
        <taxon>Embryophyta</taxon>
        <taxon>Tracheophyta</taxon>
        <taxon>Spermatophyta</taxon>
        <taxon>Magnoliopsida</taxon>
        <taxon>eudicotyledons</taxon>
        <taxon>Gunneridae</taxon>
        <taxon>Pentapetalae</taxon>
        <taxon>rosids</taxon>
        <taxon>fabids</taxon>
        <taxon>Oxalidales</taxon>
        <taxon>Cephalotaceae</taxon>
        <taxon>Cephalotus</taxon>
    </lineage>
</organism>
<dbReference type="Pfam" id="PF16983">
    <property type="entry name" value="MFS_MOT1"/>
    <property type="match status" value="1"/>
</dbReference>
<dbReference type="OrthoDB" id="5402974at2759"/>
<feature type="transmembrane region" description="Helical" evidence="1">
    <location>
        <begin position="20"/>
        <end position="42"/>
    </location>
</feature>
<dbReference type="InterPro" id="IPR031563">
    <property type="entry name" value="MOT1/MOT2"/>
</dbReference>
<dbReference type="PANTHER" id="PTHR31970">
    <property type="match status" value="1"/>
</dbReference>
<reference evidence="3" key="1">
    <citation type="submission" date="2016-04" db="EMBL/GenBank/DDBJ databases">
        <title>Cephalotus genome sequencing.</title>
        <authorList>
            <person name="Fukushima K."/>
            <person name="Hasebe M."/>
            <person name="Fang X."/>
        </authorList>
    </citation>
    <scope>NUCLEOTIDE SEQUENCE [LARGE SCALE GENOMIC DNA]</scope>
    <source>
        <strain evidence="3">cv. St1</strain>
    </source>
</reference>
<dbReference type="EMBL" id="BDDD01004408">
    <property type="protein sequence ID" value="GAV87611.1"/>
    <property type="molecule type" value="Genomic_DNA"/>
</dbReference>
<gene>
    <name evidence="2" type="ORF">CFOL_v3_31037</name>
</gene>